<dbReference type="PROSITE" id="PS50111">
    <property type="entry name" value="CHEMOTAXIS_TRANSDUC_2"/>
    <property type="match status" value="1"/>
</dbReference>
<dbReference type="GO" id="GO:0016020">
    <property type="term" value="C:membrane"/>
    <property type="evidence" value="ECO:0007669"/>
    <property type="project" value="UniProtKB-SubCell"/>
</dbReference>
<keyword evidence="6" id="KW-1185">Reference proteome</keyword>
<evidence type="ECO:0000256" key="2">
    <source>
        <dbReference type="ARBA" id="ARBA00023224"/>
    </source>
</evidence>
<evidence type="ECO:0000259" key="4">
    <source>
        <dbReference type="PROSITE" id="PS50111"/>
    </source>
</evidence>
<organism evidence="5 6">
    <name type="scientific">Ruminobacter amylophilus</name>
    <dbReference type="NCBI Taxonomy" id="867"/>
    <lineage>
        <taxon>Bacteria</taxon>
        <taxon>Pseudomonadati</taxon>
        <taxon>Pseudomonadota</taxon>
        <taxon>Gammaproteobacteria</taxon>
        <taxon>Aeromonadales</taxon>
        <taxon>Succinivibrionaceae</taxon>
        <taxon>Ruminobacter</taxon>
    </lineage>
</organism>
<evidence type="ECO:0000313" key="5">
    <source>
        <dbReference type="EMBL" id="SFP03624.1"/>
    </source>
</evidence>
<proteinExistence type="predicted"/>
<keyword evidence="2 3" id="KW-0807">Transducer</keyword>
<dbReference type="GO" id="GO:0007165">
    <property type="term" value="P:signal transduction"/>
    <property type="evidence" value="ECO:0007669"/>
    <property type="project" value="UniProtKB-KW"/>
</dbReference>
<protein>
    <submittedName>
        <fullName evidence="5">Methyl-accepting chemotaxis protein</fullName>
    </submittedName>
</protein>
<dbReference type="PANTHER" id="PTHR32089">
    <property type="entry name" value="METHYL-ACCEPTING CHEMOTAXIS PROTEIN MCPB"/>
    <property type="match status" value="1"/>
</dbReference>
<dbReference type="SUPFAM" id="SSF58104">
    <property type="entry name" value="Methyl-accepting chemotaxis protein (MCP) signaling domain"/>
    <property type="match status" value="1"/>
</dbReference>
<dbReference type="InterPro" id="IPR004089">
    <property type="entry name" value="MCPsignal_dom"/>
</dbReference>
<dbReference type="PANTHER" id="PTHR32089:SF112">
    <property type="entry name" value="LYSOZYME-LIKE PROTEIN-RELATED"/>
    <property type="match status" value="1"/>
</dbReference>
<dbReference type="Proteomes" id="UP000243745">
    <property type="component" value="Unassembled WGS sequence"/>
</dbReference>
<comment type="subcellular location">
    <subcellularLocation>
        <location evidence="1">Membrane</location>
    </subcellularLocation>
</comment>
<feature type="domain" description="Methyl-accepting transducer" evidence="4">
    <location>
        <begin position="122"/>
        <end position="280"/>
    </location>
</feature>
<reference evidence="5 6" key="1">
    <citation type="submission" date="2016-10" db="EMBL/GenBank/DDBJ databases">
        <authorList>
            <person name="Varghese N."/>
            <person name="Submissions S."/>
        </authorList>
    </citation>
    <scope>NUCLEOTIDE SEQUENCE [LARGE SCALE GENOMIC DNA]</scope>
    <source>
        <strain evidence="5 6">DSM 1361</strain>
    </source>
</reference>
<dbReference type="OrthoDB" id="2489132at2"/>
<dbReference type="AlphaFoldDB" id="A0A662ZED5"/>
<accession>A0A662ZED5</accession>
<dbReference type="RefSeq" id="WP_093140172.1">
    <property type="nucleotide sequence ID" value="NZ_FOXF01000003.1"/>
</dbReference>
<dbReference type="EMBL" id="FOXF01000003">
    <property type="protein sequence ID" value="SFP03624.1"/>
    <property type="molecule type" value="Genomic_DNA"/>
</dbReference>
<name>A0A662ZED5_9GAMM</name>
<evidence type="ECO:0000313" key="6">
    <source>
        <dbReference type="Proteomes" id="UP000243745"/>
    </source>
</evidence>
<dbReference type="GO" id="GO:0006935">
    <property type="term" value="P:chemotaxis"/>
    <property type="evidence" value="ECO:0007669"/>
    <property type="project" value="UniProtKB-ARBA"/>
</dbReference>
<gene>
    <name evidence="5" type="ORF">SAMN02910344_00253</name>
</gene>
<dbReference type="SMART" id="SM00283">
    <property type="entry name" value="MA"/>
    <property type="match status" value="1"/>
</dbReference>
<dbReference type="Pfam" id="PF00015">
    <property type="entry name" value="MCPsignal"/>
    <property type="match status" value="1"/>
</dbReference>
<evidence type="ECO:0000256" key="1">
    <source>
        <dbReference type="ARBA" id="ARBA00004370"/>
    </source>
</evidence>
<dbReference type="Gene3D" id="1.10.287.950">
    <property type="entry name" value="Methyl-accepting chemotaxis protein"/>
    <property type="match status" value="1"/>
</dbReference>
<sequence length="316" mass="35568">MWFLKKESSDVDNKARELIEKEKSSAKIIMELAKQHESIIKSINSQLSQLNENVCKLYDMGQNREDFVRDLKDKTLADARKEVLDVCHQDLDLISTMKSCMAVVQADVVALRKMHETFIKGFDSLREQMSAIRECTSIISSVSSQTNLLALNATIEAARAGEHGRGFAVVAGEVKKLSLDTAEASSRIDICVDDFTNQINNLIEDATKSAAKFEEVSKYTEESGGTFQLSIDKHEEIANGIFSYVDDTLKNVLNSVHEHIESENKDYGIEHIIRDVEEISYKQSELAKNYRTFSSYINDFSARLSELKNAGEDDTD</sequence>
<evidence type="ECO:0000256" key="3">
    <source>
        <dbReference type="PROSITE-ProRule" id="PRU00284"/>
    </source>
</evidence>